<evidence type="ECO:0000259" key="6">
    <source>
        <dbReference type="PROSITE" id="PS50119"/>
    </source>
</evidence>
<dbReference type="GeneID" id="106158843"/>
<dbReference type="SUPFAM" id="SSF57850">
    <property type="entry name" value="RING/U-box"/>
    <property type="match status" value="1"/>
</dbReference>
<evidence type="ECO:0000256" key="3">
    <source>
        <dbReference type="ARBA" id="ARBA00022833"/>
    </source>
</evidence>
<sequence length="300" mass="33725">MAEALAAAFTDNPLTCNICLGEHEDPRVLPCYHTFCYGCISKYAKETLTPNRAFLCPICREEIQFPAGGLKQLKKNFVFSKAKDIITQKQDRRTLEEKQANEHVAVAQAIAKMAISCEKHANNRLKYYCEDDDTVICGECIATEHGGHRISSVEQVAKSSRDKIKAALVKTMKTSRFKESVAMKTTNETEDSDIRIATIKNIRKQAQSMRKFIDQREETLISEVNSHYDNRKKQEANRGNLELHSASLHSACYFAQELITNGTDSDIMVHAKSLIERLAVMEKTPAPFLDTAAEISYNPA</sequence>
<dbReference type="PROSITE" id="PS00518">
    <property type="entry name" value="ZF_RING_1"/>
    <property type="match status" value="1"/>
</dbReference>
<evidence type="ECO:0000313" key="8">
    <source>
        <dbReference type="RefSeq" id="XP_013390403.1"/>
    </source>
</evidence>
<dbReference type="SMART" id="SM00184">
    <property type="entry name" value="RING"/>
    <property type="match status" value="1"/>
</dbReference>
<keyword evidence="1" id="KW-0479">Metal-binding</keyword>
<dbReference type="SUPFAM" id="SSF57845">
    <property type="entry name" value="B-box zinc-binding domain"/>
    <property type="match status" value="1"/>
</dbReference>
<evidence type="ECO:0000256" key="4">
    <source>
        <dbReference type="PROSITE-ProRule" id="PRU00024"/>
    </source>
</evidence>
<dbReference type="KEGG" id="lak:106158843"/>
<gene>
    <name evidence="8" type="primary">LOC106158843</name>
</gene>
<dbReference type="InterPro" id="IPR018957">
    <property type="entry name" value="Znf_C3HC4_RING-type"/>
</dbReference>
<keyword evidence="2 4" id="KW-0863">Zinc-finger</keyword>
<dbReference type="OrthoDB" id="111250at2759"/>
<accession>A0A1S3HWL0</accession>
<dbReference type="AlphaFoldDB" id="A0A1S3HWL0"/>
<dbReference type="GO" id="GO:0008270">
    <property type="term" value="F:zinc ion binding"/>
    <property type="evidence" value="ECO:0007669"/>
    <property type="project" value="UniProtKB-KW"/>
</dbReference>
<dbReference type="InterPro" id="IPR047153">
    <property type="entry name" value="TRIM45/56/19-like"/>
</dbReference>
<dbReference type="InParanoid" id="A0A1S3HWL0"/>
<dbReference type="Gene3D" id="3.30.160.60">
    <property type="entry name" value="Classic Zinc Finger"/>
    <property type="match status" value="1"/>
</dbReference>
<feature type="domain" description="B box-type" evidence="6">
    <location>
        <begin position="112"/>
        <end position="153"/>
    </location>
</feature>
<keyword evidence="7" id="KW-1185">Reference proteome</keyword>
<proteinExistence type="predicted"/>
<dbReference type="Pfam" id="PF00643">
    <property type="entry name" value="zf-B_box"/>
    <property type="match status" value="1"/>
</dbReference>
<name>A0A1S3HWL0_LINAN</name>
<reference evidence="8" key="1">
    <citation type="submission" date="2025-08" db="UniProtKB">
        <authorList>
            <consortium name="RefSeq"/>
        </authorList>
    </citation>
    <scope>IDENTIFICATION</scope>
    <source>
        <tissue evidence="8">Gonads</tissue>
    </source>
</reference>
<organism evidence="7 8">
    <name type="scientific">Lingula anatina</name>
    <name type="common">Brachiopod</name>
    <name type="synonym">Lingula unguis</name>
    <dbReference type="NCBI Taxonomy" id="7574"/>
    <lineage>
        <taxon>Eukaryota</taxon>
        <taxon>Metazoa</taxon>
        <taxon>Spiralia</taxon>
        <taxon>Lophotrochozoa</taxon>
        <taxon>Brachiopoda</taxon>
        <taxon>Linguliformea</taxon>
        <taxon>Lingulata</taxon>
        <taxon>Lingulida</taxon>
        <taxon>Linguloidea</taxon>
        <taxon>Lingulidae</taxon>
        <taxon>Lingula</taxon>
    </lineage>
</organism>
<evidence type="ECO:0000313" key="7">
    <source>
        <dbReference type="Proteomes" id="UP000085678"/>
    </source>
</evidence>
<dbReference type="SMART" id="SM00336">
    <property type="entry name" value="BBOX"/>
    <property type="match status" value="1"/>
</dbReference>
<dbReference type="PROSITE" id="PS50119">
    <property type="entry name" value="ZF_BBOX"/>
    <property type="match status" value="1"/>
</dbReference>
<protein>
    <submittedName>
        <fullName evidence="8">Tripartite motif-containing protein 3-like</fullName>
    </submittedName>
</protein>
<dbReference type="InterPro" id="IPR000315">
    <property type="entry name" value="Znf_B-box"/>
</dbReference>
<feature type="domain" description="RING-type" evidence="5">
    <location>
        <begin position="16"/>
        <end position="60"/>
    </location>
</feature>
<dbReference type="InterPro" id="IPR017907">
    <property type="entry name" value="Znf_RING_CS"/>
</dbReference>
<dbReference type="PANTHER" id="PTHR25462:SF296">
    <property type="entry name" value="MEIOTIC P26, ISOFORM F"/>
    <property type="match status" value="1"/>
</dbReference>
<evidence type="ECO:0000256" key="1">
    <source>
        <dbReference type="ARBA" id="ARBA00022723"/>
    </source>
</evidence>
<evidence type="ECO:0000259" key="5">
    <source>
        <dbReference type="PROSITE" id="PS50089"/>
    </source>
</evidence>
<dbReference type="InterPro" id="IPR013083">
    <property type="entry name" value="Znf_RING/FYVE/PHD"/>
</dbReference>
<dbReference type="InterPro" id="IPR001841">
    <property type="entry name" value="Znf_RING"/>
</dbReference>
<dbReference type="PANTHER" id="PTHR25462">
    <property type="entry name" value="BONUS, ISOFORM C-RELATED"/>
    <property type="match status" value="1"/>
</dbReference>
<dbReference type="PROSITE" id="PS50089">
    <property type="entry name" value="ZF_RING_2"/>
    <property type="match status" value="1"/>
</dbReference>
<dbReference type="RefSeq" id="XP_013390403.1">
    <property type="nucleotide sequence ID" value="XM_013534949.1"/>
</dbReference>
<keyword evidence="3" id="KW-0862">Zinc</keyword>
<dbReference type="Gene3D" id="3.30.40.10">
    <property type="entry name" value="Zinc/RING finger domain, C3HC4 (zinc finger)"/>
    <property type="match status" value="1"/>
</dbReference>
<dbReference type="Proteomes" id="UP000085678">
    <property type="component" value="Unplaced"/>
</dbReference>
<evidence type="ECO:0000256" key="2">
    <source>
        <dbReference type="ARBA" id="ARBA00022771"/>
    </source>
</evidence>
<dbReference type="Pfam" id="PF00097">
    <property type="entry name" value="zf-C3HC4"/>
    <property type="match status" value="1"/>
</dbReference>